<keyword evidence="2" id="KW-0812">Transmembrane</keyword>
<dbReference type="GeneID" id="36578377"/>
<evidence type="ECO:0000256" key="1">
    <source>
        <dbReference type="SAM" id="MobiDB-lite"/>
    </source>
</evidence>
<keyword evidence="4" id="KW-1185">Reference proteome</keyword>
<feature type="region of interest" description="Disordered" evidence="1">
    <location>
        <begin position="22"/>
        <end position="45"/>
    </location>
</feature>
<dbReference type="InParanoid" id="A0A2J6SUW0"/>
<dbReference type="EMBL" id="KZ613859">
    <property type="protein sequence ID" value="PMD54561.1"/>
    <property type="molecule type" value="Genomic_DNA"/>
</dbReference>
<keyword evidence="2" id="KW-0472">Membrane</keyword>
<name>A0A2J6SUW0_9HELO</name>
<gene>
    <name evidence="3" type="ORF">K444DRAFT_106970</name>
</gene>
<keyword evidence="2" id="KW-1133">Transmembrane helix</keyword>
<dbReference type="RefSeq" id="XP_024731465.1">
    <property type="nucleotide sequence ID" value="XM_024870295.1"/>
</dbReference>
<proteinExistence type="predicted"/>
<evidence type="ECO:0000313" key="3">
    <source>
        <dbReference type="EMBL" id="PMD54561.1"/>
    </source>
</evidence>
<protein>
    <submittedName>
        <fullName evidence="3">Uncharacterized protein</fullName>
    </submittedName>
</protein>
<feature type="region of interest" description="Disordered" evidence="1">
    <location>
        <begin position="122"/>
        <end position="141"/>
    </location>
</feature>
<evidence type="ECO:0000256" key="2">
    <source>
        <dbReference type="SAM" id="Phobius"/>
    </source>
</evidence>
<feature type="region of interest" description="Disordered" evidence="1">
    <location>
        <begin position="94"/>
        <end position="114"/>
    </location>
</feature>
<evidence type="ECO:0000313" key="4">
    <source>
        <dbReference type="Proteomes" id="UP000235371"/>
    </source>
</evidence>
<accession>A0A2J6SUW0</accession>
<organism evidence="3 4">
    <name type="scientific">Hyaloscypha bicolor E</name>
    <dbReference type="NCBI Taxonomy" id="1095630"/>
    <lineage>
        <taxon>Eukaryota</taxon>
        <taxon>Fungi</taxon>
        <taxon>Dikarya</taxon>
        <taxon>Ascomycota</taxon>
        <taxon>Pezizomycotina</taxon>
        <taxon>Leotiomycetes</taxon>
        <taxon>Helotiales</taxon>
        <taxon>Hyaloscyphaceae</taxon>
        <taxon>Hyaloscypha</taxon>
        <taxon>Hyaloscypha bicolor</taxon>
    </lineage>
</organism>
<feature type="compositionally biased region" description="Basic and acidic residues" evidence="1">
    <location>
        <begin position="26"/>
        <end position="41"/>
    </location>
</feature>
<dbReference type="Proteomes" id="UP000235371">
    <property type="component" value="Unassembled WGS sequence"/>
</dbReference>
<dbReference type="AlphaFoldDB" id="A0A2J6SUW0"/>
<feature type="transmembrane region" description="Helical" evidence="2">
    <location>
        <begin position="49"/>
        <end position="69"/>
    </location>
</feature>
<sequence>MLSKRLQHARLGWHPLELAASNTKNSRVETDQIHKESRDGRPPGIRRPLAVPAVLCCAIAAAAAASPLASRLNFLNFLKMLFFLPTTQATDILHPNGPRFAPRAASQRTTGRRCSKPRFFQARHDHDHDHLPPQTPQPTKLENYTGPPDCNTRLQFATHLLCQRMLLIITLFPAGRCNTGLPLTLPLHCPSRASTNQRVALAFLDVPSQSRHLPEGRQSSACRVMPWTSQG</sequence>
<feature type="compositionally biased region" description="Basic and acidic residues" evidence="1">
    <location>
        <begin position="122"/>
        <end position="131"/>
    </location>
</feature>
<reference evidence="3 4" key="1">
    <citation type="submission" date="2016-04" db="EMBL/GenBank/DDBJ databases">
        <title>A degradative enzymes factory behind the ericoid mycorrhizal symbiosis.</title>
        <authorList>
            <consortium name="DOE Joint Genome Institute"/>
            <person name="Martino E."/>
            <person name="Morin E."/>
            <person name="Grelet G."/>
            <person name="Kuo A."/>
            <person name="Kohler A."/>
            <person name="Daghino S."/>
            <person name="Barry K."/>
            <person name="Choi C."/>
            <person name="Cichocki N."/>
            <person name="Clum A."/>
            <person name="Copeland A."/>
            <person name="Hainaut M."/>
            <person name="Haridas S."/>
            <person name="Labutti K."/>
            <person name="Lindquist E."/>
            <person name="Lipzen A."/>
            <person name="Khouja H.-R."/>
            <person name="Murat C."/>
            <person name="Ohm R."/>
            <person name="Olson A."/>
            <person name="Spatafora J."/>
            <person name="Veneault-Fourrey C."/>
            <person name="Henrissat B."/>
            <person name="Grigoriev I."/>
            <person name="Martin F."/>
            <person name="Perotto S."/>
        </authorList>
    </citation>
    <scope>NUCLEOTIDE SEQUENCE [LARGE SCALE GENOMIC DNA]</scope>
    <source>
        <strain evidence="3 4">E</strain>
    </source>
</reference>